<proteinExistence type="predicted"/>
<name>A0ABM9EQ38_9BACI</name>
<protein>
    <submittedName>
        <fullName evidence="3">UDP-N-acetylglucosamine 4-epimerase</fullName>
        <ecNumber evidence="3">5.1.3.7</ecNumber>
    </submittedName>
</protein>
<dbReference type="PRINTS" id="PR01713">
    <property type="entry name" value="NUCEPIMERASE"/>
</dbReference>
<evidence type="ECO:0000256" key="1">
    <source>
        <dbReference type="ARBA" id="ARBA00023027"/>
    </source>
</evidence>
<evidence type="ECO:0000313" key="4">
    <source>
        <dbReference type="Proteomes" id="UP000838308"/>
    </source>
</evidence>
<evidence type="ECO:0000313" key="3">
    <source>
        <dbReference type="EMBL" id="CAH2714711.1"/>
    </source>
</evidence>
<dbReference type="Pfam" id="PF16363">
    <property type="entry name" value="GDP_Man_Dehyd"/>
    <property type="match status" value="1"/>
</dbReference>
<dbReference type="InterPro" id="IPR016040">
    <property type="entry name" value="NAD(P)-bd_dom"/>
</dbReference>
<dbReference type="Gene3D" id="3.40.50.720">
    <property type="entry name" value="NAD(P)-binding Rossmann-like Domain"/>
    <property type="match status" value="1"/>
</dbReference>
<accession>A0ABM9EQ38</accession>
<keyword evidence="1" id="KW-0520">NAD</keyword>
<comment type="caution">
    <text evidence="3">The sequence shown here is derived from an EMBL/GenBank/DDBJ whole genome shotgun (WGS) entry which is preliminary data.</text>
</comment>
<sequence length="298" mass="34083">MLGIDNINDYYDTSLKLDRLGILKRHQNFSFVRGSLENLELLESLFEQNDIDIVVNLAAQPGVRYSFKNPQSYIQSNLVGFANILECCKKQPIKHLIYASSSSVYGNNKKAPSSVTDRVDQPISLYAATKKANELMAYTYSHIYKLPTTGLRFFTVYGPWGRPDMAAIKFSNAIINHQPIEVYNYGKMKRDFTYIDDVIESVFRLIKKGPPSEAVSFHKIYNIGNHQPVELNNFIQLLEKHLDKKAVLKLLPLQPGEVLETFADIEELANDINYTPTTTIEEGINKFTKWFKAYKKLP</sequence>
<keyword evidence="3" id="KW-0413">Isomerase</keyword>
<dbReference type="Proteomes" id="UP000838308">
    <property type="component" value="Unassembled WGS sequence"/>
</dbReference>
<dbReference type="InterPro" id="IPR036291">
    <property type="entry name" value="NAD(P)-bd_dom_sf"/>
</dbReference>
<dbReference type="EMBL" id="CALBWS010000009">
    <property type="protein sequence ID" value="CAH2714711.1"/>
    <property type="molecule type" value="Genomic_DNA"/>
</dbReference>
<feature type="domain" description="NAD(P)-binding" evidence="2">
    <location>
        <begin position="17"/>
        <end position="286"/>
    </location>
</feature>
<dbReference type="Gene3D" id="3.90.25.10">
    <property type="entry name" value="UDP-galactose 4-epimerase, domain 1"/>
    <property type="match status" value="1"/>
</dbReference>
<dbReference type="EC" id="5.1.3.7" evidence="3"/>
<organism evidence="3 4">
    <name type="scientific">Neobacillus rhizosphaerae</name>
    <dbReference type="NCBI Taxonomy" id="2880965"/>
    <lineage>
        <taxon>Bacteria</taxon>
        <taxon>Bacillati</taxon>
        <taxon>Bacillota</taxon>
        <taxon>Bacilli</taxon>
        <taxon>Bacillales</taxon>
        <taxon>Bacillaceae</taxon>
        <taxon>Neobacillus</taxon>
    </lineage>
</organism>
<reference evidence="3" key="1">
    <citation type="submission" date="2022-04" db="EMBL/GenBank/DDBJ databases">
        <authorList>
            <person name="Criscuolo A."/>
        </authorList>
    </citation>
    <scope>NUCLEOTIDE SEQUENCE</scope>
    <source>
        <strain evidence="3">CIP111895</strain>
    </source>
</reference>
<gene>
    <name evidence="3" type="primary">wbgU_1</name>
    <name evidence="3" type="ORF">BACCIP111895_01887</name>
</gene>
<dbReference type="GO" id="GO:0003974">
    <property type="term" value="F:UDP-N-acetylglucosamine 4-epimerase activity"/>
    <property type="evidence" value="ECO:0007669"/>
    <property type="project" value="UniProtKB-EC"/>
</dbReference>
<dbReference type="PANTHER" id="PTHR43574">
    <property type="entry name" value="EPIMERASE-RELATED"/>
    <property type="match status" value="1"/>
</dbReference>
<dbReference type="SUPFAM" id="SSF51735">
    <property type="entry name" value="NAD(P)-binding Rossmann-fold domains"/>
    <property type="match status" value="1"/>
</dbReference>
<evidence type="ECO:0000259" key="2">
    <source>
        <dbReference type="Pfam" id="PF16363"/>
    </source>
</evidence>
<keyword evidence="4" id="KW-1185">Reference proteome</keyword>